<dbReference type="GO" id="GO:0042742">
    <property type="term" value="P:defense response to bacterium"/>
    <property type="evidence" value="ECO:0007669"/>
    <property type="project" value="InterPro"/>
</dbReference>
<reference evidence="2 3" key="1">
    <citation type="journal article" date="2020" name="Nature">
        <title>Six reference-quality genomes reveal evolution of bat adaptations.</title>
        <authorList>
            <person name="Jebb D."/>
            <person name="Huang Z."/>
            <person name="Pippel M."/>
            <person name="Hughes G.M."/>
            <person name="Lavrichenko K."/>
            <person name="Devanna P."/>
            <person name="Winkler S."/>
            <person name="Jermiin L.S."/>
            <person name="Skirmuntt E.C."/>
            <person name="Katzourakis A."/>
            <person name="Burkitt-Gray L."/>
            <person name="Ray D.A."/>
            <person name="Sullivan K.A.M."/>
            <person name="Roscito J.G."/>
            <person name="Kirilenko B.M."/>
            <person name="Davalos L.M."/>
            <person name="Corthals A.P."/>
            <person name="Power M.L."/>
            <person name="Jones G."/>
            <person name="Ransome R.D."/>
            <person name="Dechmann D.K.N."/>
            <person name="Locatelli A.G."/>
            <person name="Puechmaille S.J."/>
            <person name="Fedrigo O."/>
            <person name="Jarvis E.D."/>
            <person name="Hiller M."/>
            <person name="Vernes S.C."/>
            <person name="Myers E.W."/>
            <person name="Teeling E.C."/>
        </authorList>
    </citation>
    <scope>NUCLEOTIDE SEQUENCE [LARGE SCALE GENOMIC DNA]</scope>
    <source>
        <strain evidence="2">MRouAeg1</strain>
        <tissue evidence="2">Muscle</tissue>
    </source>
</reference>
<dbReference type="GO" id="GO:0044194">
    <property type="term" value="C:cytolytic granule"/>
    <property type="evidence" value="ECO:0007669"/>
    <property type="project" value="TreeGrafter"/>
</dbReference>
<organism evidence="2 3">
    <name type="scientific">Rousettus aegyptiacus</name>
    <name type="common">Egyptian fruit bat</name>
    <name type="synonym">Pteropus aegyptiacus</name>
    <dbReference type="NCBI Taxonomy" id="9407"/>
    <lineage>
        <taxon>Eukaryota</taxon>
        <taxon>Metazoa</taxon>
        <taxon>Chordata</taxon>
        <taxon>Craniata</taxon>
        <taxon>Vertebrata</taxon>
        <taxon>Euteleostomi</taxon>
        <taxon>Mammalia</taxon>
        <taxon>Eutheria</taxon>
        <taxon>Laurasiatheria</taxon>
        <taxon>Chiroptera</taxon>
        <taxon>Yinpterochiroptera</taxon>
        <taxon>Pteropodoidea</taxon>
        <taxon>Pteropodidae</taxon>
        <taxon>Rousettinae</taxon>
        <taxon>Rousettus</taxon>
    </lineage>
</organism>
<feature type="signal peptide" evidence="1">
    <location>
        <begin position="1"/>
        <end position="20"/>
    </location>
</feature>
<dbReference type="PANTHER" id="PTHR15541:SF2">
    <property type="entry name" value="GRANULYSIN"/>
    <property type="match status" value="1"/>
</dbReference>
<comment type="caution">
    <text evidence="2">The sequence shown here is derived from an EMBL/GenBank/DDBJ whole genome shotgun (WGS) entry which is preliminary data.</text>
</comment>
<dbReference type="AlphaFoldDB" id="A0A7J8FGR1"/>
<keyword evidence="1" id="KW-0732">Signal</keyword>
<evidence type="ECO:0000313" key="2">
    <source>
        <dbReference type="EMBL" id="KAF6446868.1"/>
    </source>
</evidence>
<keyword evidence="3" id="KW-1185">Reference proteome</keyword>
<dbReference type="GO" id="GO:0061844">
    <property type="term" value="P:antimicrobial humoral immune response mediated by antimicrobial peptide"/>
    <property type="evidence" value="ECO:0007669"/>
    <property type="project" value="TreeGrafter"/>
</dbReference>
<sequence length="93" mass="10207">MASWALLLLALELLATPGLAFTHLTPEHHELVMADLHDEEQFCQDLAQEGLQGDLLTTREGIGASCWSCKKIVQKLQEMVGKQPDKVVNPASP</sequence>
<dbReference type="PANTHER" id="PTHR15541">
    <property type="entry name" value="GRANULYSIN RELATED"/>
    <property type="match status" value="1"/>
</dbReference>
<name>A0A7J8FGR1_ROUAE</name>
<proteinExistence type="predicted"/>
<dbReference type="EMBL" id="JACASE010000007">
    <property type="protein sequence ID" value="KAF6446868.1"/>
    <property type="molecule type" value="Genomic_DNA"/>
</dbReference>
<evidence type="ECO:0000313" key="3">
    <source>
        <dbReference type="Proteomes" id="UP000593571"/>
    </source>
</evidence>
<accession>A0A7J8FGR1</accession>
<evidence type="ECO:0000256" key="1">
    <source>
        <dbReference type="SAM" id="SignalP"/>
    </source>
</evidence>
<dbReference type="InterPro" id="IPR038847">
    <property type="entry name" value="Granulysin-like"/>
</dbReference>
<dbReference type="Proteomes" id="UP000593571">
    <property type="component" value="Unassembled WGS sequence"/>
</dbReference>
<protein>
    <submittedName>
        <fullName evidence="2">Granulysin</fullName>
    </submittedName>
</protein>
<feature type="chain" id="PRO_5029490072" evidence="1">
    <location>
        <begin position="21"/>
        <end position="93"/>
    </location>
</feature>
<gene>
    <name evidence="2" type="ORF">HJG63_005757</name>
</gene>
<dbReference type="GO" id="GO:0031640">
    <property type="term" value="P:killing of cells of another organism"/>
    <property type="evidence" value="ECO:0007669"/>
    <property type="project" value="TreeGrafter"/>
</dbReference>